<evidence type="ECO:0000313" key="7">
    <source>
        <dbReference type="EMBL" id="TGG96684.1"/>
    </source>
</evidence>
<dbReference type="Gene3D" id="3.40.50.150">
    <property type="entry name" value="Vaccinia Virus protein VP39"/>
    <property type="match status" value="1"/>
</dbReference>
<feature type="domain" description="Type II methyltransferase M.TaqI-like" evidence="6">
    <location>
        <begin position="633"/>
        <end position="888"/>
    </location>
</feature>
<proteinExistence type="predicted"/>
<dbReference type="EMBL" id="SRMO01000005">
    <property type="protein sequence ID" value="TGG96684.1"/>
    <property type="molecule type" value="Genomic_DNA"/>
</dbReference>
<keyword evidence="4" id="KW-0949">S-adenosyl-L-methionine</keyword>
<feature type="non-terminal residue" evidence="7">
    <location>
        <position position="978"/>
    </location>
</feature>
<dbReference type="InterPro" id="IPR011639">
    <property type="entry name" value="MethylTrfase_TaqI-like_dom"/>
</dbReference>
<dbReference type="Pfam" id="PF07669">
    <property type="entry name" value="Eco57I"/>
    <property type="match status" value="1"/>
</dbReference>
<accession>A0A524RR26</accession>
<dbReference type="AlphaFoldDB" id="A0A524RR26"/>
<dbReference type="Proteomes" id="UP000317990">
    <property type="component" value="Unassembled WGS sequence"/>
</dbReference>
<name>A0A524RR26_9CHRO</name>
<reference evidence="7 8" key="1">
    <citation type="journal article" date="2019" name="mSystems">
        <title>Life at home and on the roam: Genomic adaptions reflect the dual lifestyle of an intracellular, facultative symbiont.</title>
        <authorList>
            <person name="Burgsdorf I."/>
        </authorList>
    </citation>
    <scope>NUCLEOTIDE SEQUENCE [LARGE SCALE GENOMIC DNA]</scope>
    <source>
        <strain evidence="7">277cV</strain>
    </source>
</reference>
<keyword evidence="2 7" id="KW-0489">Methyltransferase</keyword>
<dbReference type="InterPro" id="IPR050953">
    <property type="entry name" value="N4_N6_ade-DNA_methylase"/>
</dbReference>
<dbReference type="PRINTS" id="PR00507">
    <property type="entry name" value="N12N6MTFRASE"/>
</dbReference>
<evidence type="ECO:0000256" key="5">
    <source>
        <dbReference type="ARBA" id="ARBA00047942"/>
    </source>
</evidence>
<dbReference type="GO" id="GO:0032259">
    <property type="term" value="P:methylation"/>
    <property type="evidence" value="ECO:0007669"/>
    <property type="project" value="UniProtKB-KW"/>
</dbReference>
<protein>
    <recommendedName>
        <fullName evidence="1">site-specific DNA-methyltransferase (adenine-specific)</fullName>
        <ecNumber evidence="1">2.1.1.72</ecNumber>
    </recommendedName>
</protein>
<dbReference type="PANTHER" id="PTHR33841:SF1">
    <property type="entry name" value="DNA METHYLTRANSFERASE A"/>
    <property type="match status" value="1"/>
</dbReference>
<evidence type="ECO:0000313" key="8">
    <source>
        <dbReference type="Proteomes" id="UP000317990"/>
    </source>
</evidence>
<evidence type="ECO:0000259" key="6">
    <source>
        <dbReference type="Pfam" id="PF07669"/>
    </source>
</evidence>
<gene>
    <name evidence="7" type="ORF">ERJ67_00590</name>
</gene>
<evidence type="ECO:0000256" key="3">
    <source>
        <dbReference type="ARBA" id="ARBA00022679"/>
    </source>
</evidence>
<evidence type="ECO:0000256" key="1">
    <source>
        <dbReference type="ARBA" id="ARBA00011900"/>
    </source>
</evidence>
<comment type="caution">
    <text evidence="7">The sequence shown here is derived from an EMBL/GenBank/DDBJ whole genome shotgun (WGS) entry which is preliminary data.</text>
</comment>
<evidence type="ECO:0000256" key="4">
    <source>
        <dbReference type="ARBA" id="ARBA00022691"/>
    </source>
</evidence>
<dbReference type="GO" id="GO:0006304">
    <property type="term" value="P:DNA modification"/>
    <property type="evidence" value="ECO:0007669"/>
    <property type="project" value="InterPro"/>
</dbReference>
<dbReference type="InterPro" id="IPR029063">
    <property type="entry name" value="SAM-dependent_MTases_sf"/>
</dbReference>
<dbReference type="EC" id="2.1.1.72" evidence="1"/>
<comment type="catalytic activity">
    <reaction evidence="5">
        <text>a 2'-deoxyadenosine in DNA + S-adenosyl-L-methionine = an N(6)-methyl-2'-deoxyadenosine in DNA + S-adenosyl-L-homocysteine + H(+)</text>
        <dbReference type="Rhea" id="RHEA:15197"/>
        <dbReference type="Rhea" id="RHEA-COMP:12418"/>
        <dbReference type="Rhea" id="RHEA-COMP:12419"/>
        <dbReference type="ChEBI" id="CHEBI:15378"/>
        <dbReference type="ChEBI" id="CHEBI:57856"/>
        <dbReference type="ChEBI" id="CHEBI:59789"/>
        <dbReference type="ChEBI" id="CHEBI:90615"/>
        <dbReference type="ChEBI" id="CHEBI:90616"/>
        <dbReference type="EC" id="2.1.1.72"/>
    </reaction>
</comment>
<evidence type="ECO:0000256" key="2">
    <source>
        <dbReference type="ARBA" id="ARBA00022603"/>
    </source>
</evidence>
<sequence>MARRSPAIDPELKAHQEWLGYLQPVGLVVAPAAMQDAGWVLTRSGSELIERQERYRAALEPLDETADPGDSDTERGFRSLLDLLTDHLGWDVDQLDRSSKAIQAHTKELPELGDTLTPTGVVPAVSGDGAQLLVMELPMAAAFDQKVSDGEHLWRASAQERLERLLRETGVEAGLLFNGSQLRLVVAPKGESSGHLTFRLTELAEVSGRLMLSGLDLLLGQSHMFLDPDGYRLSDVLRKSRSFQAVVSNALADQVLAALWDLLRGFQQADELSQQQDNPLLGDLPERDAQQLYGGLITMLMRLVFLLYAEDEALMPSDAVYEQNYKLSAIFEQLQQDESEYPDTMEQRFGAWAGLMSLCRLVFDGGGPTVDYLPARHGQLFDPDVYPWLETPWISDGVVLAVLRNLLIVHGERISYRALDVEQIGSVYEGIMGYAVRRIPGRCIGLKSKPQGAKKQITTAVDLDALLEMPGAKRKEWLEDEAGTLLPPKSATALKTADTEDALVEALAPRINRELFDGPQAAGSLVFQPTEERRRSGSHYTPRSLTRPIVEEALRPWMERCDHKPTAAQILDLKICDPAMGSGAFLVESCRYLAELLEQAWAREGLPAALKPGGHALGEEPLIYARRLIAQSCLYGVDKNPFAVNLAHLSLWLVSLSKDAPFTFVDHALKCGDSLVGMERSEIEAALKGASLQRELQINYLEEVKQQEAKSFALFHADSRSDADDVQKRQALEEWNASTAYLHTVGDLLVAAFFNGKKPKDREQLKQDYLEVTLQCSSAESLEDVLAEPLERLRDGDKGIQSLHWQLAFPDVFGRPEPGFDVFVGNPPFAGKNTIAEGSPDGILDWFKQIHPQSHGNADLVAHFFRRCFTWLRQGGCLGLIATNTIAQGDTRSTGLRWICSHGGTIYAARKRCRWPGLAAVVVSVVQLRKGPYQGCKLLDGQPVNGISAFLFPGDNHEDPRQLAANAGRSFQGSIVLG</sequence>
<dbReference type="PANTHER" id="PTHR33841">
    <property type="entry name" value="DNA METHYLTRANSFERASE YEEA-RELATED"/>
    <property type="match status" value="1"/>
</dbReference>
<keyword evidence="3 7" id="KW-0808">Transferase</keyword>
<dbReference type="SUPFAM" id="SSF53335">
    <property type="entry name" value="S-adenosyl-L-methionine-dependent methyltransferases"/>
    <property type="match status" value="1"/>
</dbReference>
<organism evidence="7 8">
    <name type="scientific">Aphanocapsa feldmannii 277cV</name>
    <dbReference type="NCBI Taxonomy" id="2507553"/>
    <lineage>
        <taxon>Bacteria</taxon>
        <taxon>Bacillati</taxon>
        <taxon>Cyanobacteriota</taxon>
        <taxon>Cyanophyceae</taxon>
        <taxon>Oscillatoriophycideae</taxon>
        <taxon>Chroococcales</taxon>
        <taxon>Microcystaceae</taxon>
        <taxon>Aphanocapsa</taxon>
    </lineage>
</organism>
<dbReference type="GO" id="GO:0009007">
    <property type="term" value="F:site-specific DNA-methyltransferase (adenine-specific) activity"/>
    <property type="evidence" value="ECO:0007669"/>
    <property type="project" value="UniProtKB-EC"/>
</dbReference>